<evidence type="ECO:0000313" key="2">
    <source>
        <dbReference type="Proteomes" id="UP001329430"/>
    </source>
</evidence>
<reference evidence="1 2" key="1">
    <citation type="journal article" date="2024" name="Insects">
        <title>An Improved Chromosome-Level Genome Assembly of the Firefly Pyrocoelia pectoralis.</title>
        <authorList>
            <person name="Fu X."/>
            <person name="Meyer-Rochow V.B."/>
            <person name="Ballantyne L."/>
            <person name="Zhu X."/>
        </authorList>
    </citation>
    <scope>NUCLEOTIDE SEQUENCE [LARGE SCALE GENOMIC DNA]</scope>
    <source>
        <strain evidence="1">XCY_ONT2</strain>
    </source>
</reference>
<dbReference type="Proteomes" id="UP001329430">
    <property type="component" value="Chromosome 5"/>
</dbReference>
<dbReference type="PANTHER" id="PTHR46455:SF7">
    <property type="entry name" value="RE12806P"/>
    <property type="match status" value="1"/>
</dbReference>
<evidence type="ECO:0000313" key="1">
    <source>
        <dbReference type="EMBL" id="KAK5644162.1"/>
    </source>
</evidence>
<gene>
    <name evidence="1" type="ORF">RI129_008007</name>
</gene>
<keyword evidence="2" id="KW-1185">Reference proteome</keyword>
<dbReference type="InterPro" id="IPR046341">
    <property type="entry name" value="SET_dom_sf"/>
</dbReference>
<proteinExistence type="predicted"/>
<dbReference type="Gene3D" id="2.170.270.10">
    <property type="entry name" value="SET domain"/>
    <property type="match status" value="1"/>
</dbReference>
<dbReference type="Gene3D" id="1.10.220.160">
    <property type="match status" value="1"/>
</dbReference>
<protein>
    <recommendedName>
        <fullName evidence="3">SET domain-containing protein</fullName>
    </recommendedName>
</protein>
<dbReference type="SUPFAM" id="SSF82199">
    <property type="entry name" value="SET domain"/>
    <property type="match status" value="1"/>
</dbReference>
<comment type="caution">
    <text evidence="1">The sequence shown here is derived from an EMBL/GenBank/DDBJ whole genome shotgun (WGS) entry which is preliminary data.</text>
</comment>
<accession>A0AAN7ZHI0</accession>
<organism evidence="1 2">
    <name type="scientific">Pyrocoelia pectoralis</name>
    <dbReference type="NCBI Taxonomy" id="417401"/>
    <lineage>
        <taxon>Eukaryota</taxon>
        <taxon>Metazoa</taxon>
        <taxon>Ecdysozoa</taxon>
        <taxon>Arthropoda</taxon>
        <taxon>Hexapoda</taxon>
        <taxon>Insecta</taxon>
        <taxon>Pterygota</taxon>
        <taxon>Neoptera</taxon>
        <taxon>Endopterygota</taxon>
        <taxon>Coleoptera</taxon>
        <taxon>Polyphaga</taxon>
        <taxon>Elateriformia</taxon>
        <taxon>Elateroidea</taxon>
        <taxon>Lampyridae</taxon>
        <taxon>Lampyrinae</taxon>
        <taxon>Pyrocoelia</taxon>
    </lineage>
</organism>
<dbReference type="EMBL" id="JAVRBK010000005">
    <property type="protein sequence ID" value="KAK5644162.1"/>
    <property type="molecule type" value="Genomic_DNA"/>
</dbReference>
<sequence>MQPTDVTKNQFQIRHNDTVGRYAVADSDLKSGDEVFSETPFAIGPKSDGPPVCLGCHTPVDCSTLCSSCKWPVCGELCEIVSTHKEAECIVFTKAKVKFQGWASPCLQYECIMPLRVLLAMLRNHDRWNFELKMMESHDSIRRTQEIWKFNQINIVNYLRGPCKLSNFTDELIHKVCGILECNAFEARAKCGYSIRCLYPKLAILSHNCVSNTVHTISSDNFTVTIRTSTDVCRGEELFSSYTYALWPTLVRNEFLLESKYFQCKCERCSDPTEMGTHMSSLKCSDKCDGVLKCTSPLERGNWVCSLCTNCKTYTEVKTLFTAIQTEIEQNLNGEELLTKYETTLHPNNAYFVIIKSSLLQLYRLQKQYDKAAQFAKDVLQVVNVIQPGCTRIRGMTLYELFLSTISSDTINLKHKVDEALGALRECVTILQLESDITNEGIIGKQANRQLEQLEHNYTDVIEGKCNVYSILS</sequence>
<dbReference type="CDD" id="cd20071">
    <property type="entry name" value="SET_SMYD"/>
    <property type="match status" value="1"/>
</dbReference>
<dbReference type="AlphaFoldDB" id="A0AAN7ZHI0"/>
<dbReference type="PANTHER" id="PTHR46455">
    <property type="entry name" value="SET AND MYND DOMAIN CONTAINING, ARTHROPOD-SPECIFIC, MEMBER 4, ISOFORM A"/>
    <property type="match status" value="1"/>
</dbReference>
<dbReference type="Gene3D" id="6.10.140.2220">
    <property type="match status" value="1"/>
</dbReference>
<evidence type="ECO:0008006" key="3">
    <source>
        <dbReference type="Google" id="ProtNLM"/>
    </source>
</evidence>
<name>A0AAN7ZHI0_9COLE</name>
<dbReference type="InterPro" id="IPR053010">
    <property type="entry name" value="SET_SmydA-8"/>
</dbReference>